<dbReference type="InterPro" id="IPR001241">
    <property type="entry name" value="Topo_IIA"/>
</dbReference>
<evidence type="ECO:0000256" key="1">
    <source>
        <dbReference type="ARBA" id="ARBA00000185"/>
    </source>
</evidence>
<evidence type="ECO:0000256" key="3">
    <source>
        <dbReference type="ARBA" id="ARBA00012895"/>
    </source>
</evidence>
<sequence>LAVVNKGIQLTVRDERGEEVKEDSYHYEGGIKSYVELINENKEPLFDEPVYLHDRKDDVEVEIALQYNSGFSTNLLSYANNIHTYEGGTHEDGFKRALTRVLNNYGIQQGIMKDDKERLSGEDTREGLTAVVSIKHSNPQFEGQTKTKLGNSEVRQIVDRLFTEDMERFL</sequence>
<evidence type="ECO:0000256" key="8">
    <source>
        <dbReference type="ARBA" id="ARBA00023235"/>
    </source>
</evidence>
<keyword evidence="5" id="KW-0067">ATP-binding</keyword>
<evidence type="ECO:0000259" key="9">
    <source>
        <dbReference type="Pfam" id="PF00204"/>
    </source>
</evidence>
<accession>A0A2T4S5I4</accession>
<dbReference type="InterPro" id="IPR013506">
    <property type="entry name" value="Topo_IIA_bsu_dom2"/>
</dbReference>
<dbReference type="EC" id="5.6.2.2" evidence="3"/>
<dbReference type="InterPro" id="IPR014721">
    <property type="entry name" value="Ribsml_uS5_D2-typ_fold_subgr"/>
</dbReference>
<dbReference type="SMART" id="SM00433">
    <property type="entry name" value="TOP2c"/>
    <property type="match status" value="1"/>
</dbReference>
<comment type="caution">
    <text evidence="10">The sequence shown here is derived from an EMBL/GenBank/DDBJ whole genome shotgun (WGS) entry which is preliminary data.</text>
</comment>
<comment type="catalytic activity">
    <reaction evidence="1">
        <text>ATP-dependent breakage, passage and rejoining of double-stranded DNA.</text>
        <dbReference type="EC" id="5.6.2.2"/>
    </reaction>
</comment>
<dbReference type="AlphaFoldDB" id="A0A2T4S5I4"/>
<dbReference type="GO" id="GO:0006265">
    <property type="term" value="P:DNA topological change"/>
    <property type="evidence" value="ECO:0007669"/>
    <property type="project" value="InterPro"/>
</dbReference>
<dbReference type="PANTHER" id="PTHR45866:SF1">
    <property type="entry name" value="DNA GYRASE SUBUNIT B, MITOCHONDRIAL"/>
    <property type="match status" value="1"/>
</dbReference>
<dbReference type="Gene3D" id="3.30.230.10">
    <property type="match status" value="1"/>
</dbReference>
<dbReference type="InterPro" id="IPR000565">
    <property type="entry name" value="Topo_IIA_B"/>
</dbReference>
<feature type="non-terminal residue" evidence="10">
    <location>
        <position position="1"/>
    </location>
</feature>
<dbReference type="PRINTS" id="PR01159">
    <property type="entry name" value="DNAGYRASEB"/>
</dbReference>
<name>A0A2T4S5I4_9STAP</name>
<evidence type="ECO:0000256" key="2">
    <source>
        <dbReference type="ARBA" id="ARBA00010708"/>
    </source>
</evidence>
<feature type="non-terminal residue" evidence="10">
    <location>
        <position position="170"/>
    </location>
</feature>
<dbReference type="Proteomes" id="UP000240400">
    <property type="component" value="Unassembled WGS sequence"/>
</dbReference>
<proteinExistence type="inferred from homology"/>
<evidence type="ECO:0000313" key="11">
    <source>
        <dbReference type="Proteomes" id="UP000240400"/>
    </source>
</evidence>
<dbReference type="SUPFAM" id="SSF54211">
    <property type="entry name" value="Ribosomal protein S5 domain 2-like"/>
    <property type="match status" value="1"/>
</dbReference>
<dbReference type="InterPro" id="IPR036890">
    <property type="entry name" value="HATPase_C_sf"/>
</dbReference>
<keyword evidence="4" id="KW-0547">Nucleotide-binding</keyword>
<organism evidence="10 11">
    <name type="scientific">Staphylococcus nepalensis</name>
    <dbReference type="NCBI Taxonomy" id="214473"/>
    <lineage>
        <taxon>Bacteria</taxon>
        <taxon>Bacillati</taxon>
        <taxon>Bacillota</taxon>
        <taxon>Bacilli</taxon>
        <taxon>Bacillales</taxon>
        <taxon>Staphylococcaceae</taxon>
        <taxon>Staphylococcus</taxon>
    </lineage>
</organism>
<feature type="domain" description="DNA topoisomerase type IIA subunit B" evidence="9">
    <location>
        <begin position="30"/>
        <end position="170"/>
    </location>
</feature>
<comment type="similarity">
    <text evidence="2">Belongs to the type II topoisomerase GyrB family.</text>
</comment>
<dbReference type="Gene3D" id="3.30.565.10">
    <property type="entry name" value="Histidine kinase-like ATPase, C-terminal domain"/>
    <property type="match status" value="1"/>
</dbReference>
<dbReference type="CDD" id="cd00822">
    <property type="entry name" value="TopoII_Trans_DNA_gyrase"/>
    <property type="match status" value="1"/>
</dbReference>
<keyword evidence="8" id="KW-0413">Isomerase</keyword>
<dbReference type="InterPro" id="IPR020568">
    <property type="entry name" value="Ribosomal_Su5_D2-typ_SF"/>
</dbReference>
<protein>
    <recommendedName>
        <fullName evidence="3">DNA topoisomerase (ATP-hydrolyzing)</fullName>
        <ecNumber evidence="3">5.6.2.2</ecNumber>
    </recommendedName>
</protein>
<evidence type="ECO:0000256" key="6">
    <source>
        <dbReference type="ARBA" id="ARBA00023029"/>
    </source>
</evidence>
<keyword evidence="7" id="KW-0238">DNA-binding</keyword>
<evidence type="ECO:0000256" key="5">
    <source>
        <dbReference type="ARBA" id="ARBA00022840"/>
    </source>
</evidence>
<dbReference type="EMBL" id="PZHR01000689">
    <property type="protein sequence ID" value="PTK44887.1"/>
    <property type="molecule type" value="Genomic_DNA"/>
</dbReference>
<gene>
    <name evidence="10" type="ORF">BUZ61_16705</name>
</gene>
<reference evidence="10 11" key="1">
    <citation type="journal article" date="2016" name="Front. Microbiol.">
        <title>Comprehensive Phylogenetic Analysis of Bovine Non-aureus Staphylococci Species Based on Whole-Genome Sequencing.</title>
        <authorList>
            <person name="Naushad S."/>
            <person name="Barkema H.W."/>
            <person name="Luby C."/>
            <person name="Condas L.A."/>
            <person name="Nobrega D.B."/>
            <person name="Carson D.A."/>
            <person name="De Buck J."/>
        </authorList>
    </citation>
    <scope>NUCLEOTIDE SEQUENCE [LARGE SCALE GENOMIC DNA]</scope>
    <source>
        <strain evidence="10 11">SNUC 4337</strain>
    </source>
</reference>
<evidence type="ECO:0000256" key="7">
    <source>
        <dbReference type="ARBA" id="ARBA00023125"/>
    </source>
</evidence>
<dbReference type="PANTHER" id="PTHR45866">
    <property type="entry name" value="DNA GYRASE/TOPOISOMERASE SUBUNIT B"/>
    <property type="match status" value="1"/>
</dbReference>
<dbReference type="GO" id="GO:0003918">
    <property type="term" value="F:DNA topoisomerase type II (double strand cut, ATP-hydrolyzing) activity"/>
    <property type="evidence" value="ECO:0007669"/>
    <property type="project" value="UniProtKB-EC"/>
</dbReference>
<evidence type="ECO:0000313" key="10">
    <source>
        <dbReference type="EMBL" id="PTK44887.1"/>
    </source>
</evidence>
<evidence type="ECO:0000256" key="4">
    <source>
        <dbReference type="ARBA" id="ARBA00022741"/>
    </source>
</evidence>
<dbReference type="Pfam" id="PF00204">
    <property type="entry name" value="DNA_gyraseB"/>
    <property type="match status" value="1"/>
</dbReference>
<dbReference type="GO" id="GO:0005524">
    <property type="term" value="F:ATP binding"/>
    <property type="evidence" value="ECO:0007669"/>
    <property type="project" value="UniProtKB-KW"/>
</dbReference>
<keyword evidence="6" id="KW-0799">Topoisomerase</keyword>
<dbReference type="GO" id="GO:0003677">
    <property type="term" value="F:DNA binding"/>
    <property type="evidence" value="ECO:0007669"/>
    <property type="project" value="UniProtKB-KW"/>
</dbReference>